<accession>A0A0H1BWB0</accession>
<organism evidence="1 2">
    <name type="scientific">Blastomyces silverae</name>
    <dbReference type="NCBI Taxonomy" id="2060906"/>
    <lineage>
        <taxon>Eukaryota</taxon>
        <taxon>Fungi</taxon>
        <taxon>Dikarya</taxon>
        <taxon>Ascomycota</taxon>
        <taxon>Pezizomycotina</taxon>
        <taxon>Eurotiomycetes</taxon>
        <taxon>Eurotiomycetidae</taxon>
        <taxon>Onygenales</taxon>
        <taxon>Ajellomycetaceae</taxon>
        <taxon>Blastomyces</taxon>
    </lineage>
</organism>
<gene>
    <name evidence="1" type="ORF">EMPG_11716</name>
</gene>
<dbReference type="Proteomes" id="UP000053573">
    <property type="component" value="Unassembled WGS sequence"/>
</dbReference>
<keyword evidence="2" id="KW-1185">Reference proteome</keyword>
<protein>
    <recommendedName>
        <fullName evidence="3">Retrotransposon gag domain-containing protein</fullName>
    </recommendedName>
</protein>
<dbReference type="STRING" id="2060906.A0A0H1BWB0"/>
<dbReference type="OrthoDB" id="4336528at2759"/>
<dbReference type="AlphaFoldDB" id="A0A0H1BWB0"/>
<evidence type="ECO:0008006" key="3">
    <source>
        <dbReference type="Google" id="ProtNLM"/>
    </source>
</evidence>
<name>A0A0H1BWB0_9EURO</name>
<proteinExistence type="predicted"/>
<evidence type="ECO:0000313" key="1">
    <source>
        <dbReference type="EMBL" id="KLJ13341.1"/>
    </source>
</evidence>
<sequence length="122" mass="13609">MNLETVLDVYQLESASGIIISMEITRDPAKINPNLNSCLSGEAERWWTTETSEVTRIGLIAHTNGVEGWCKALEKRFKISGSRALNKLQQTRFTIQDIRDGKNPTAYITNVISAAKHCGQFP</sequence>
<reference evidence="2" key="1">
    <citation type="journal article" date="2015" name="PLoS Genet.">
        <title>The dynamic genome and transcriptome of the human fungal pathogen Blastomyces and close relative Emmonsia.</title>
        <authorList>
            <person name="Munoz J.F."/>
            <person name="Gauthier G.M."/>
            <person name="Desjardins C.A."/>
            <person name="Gallo J.E."/>
            <person name="Holder J."/>
            <person name="Sullivan T.D."/>
            <person name="Marty A.J."/>
            <person name="Carmen J.C."/>
            <person name="Chen Z."/>
            <person name="Ding L."/>
            <person name="Gujja S."/>
            <person name="Magrini V."/>
            <person name="Misas E."/>
            <person name="Mitreva M."/>
            <person name="Priest M."/>
            <person name="Saif S."/>
            <person name="Whiston E.A."/>
            <person name="Young S."/>
            <person name="Zeng Q."/>
            <person name="Goldman W.E."/>
            <person name="Mardis E.R."/>
            <person name="Taylor J.W."/>
            <person name="McEwen J.G."/>
            <person name="Clay O.K."/>
            <person name="Klein B.S."/>
            <person name="Cuomo C.A."/>
        </authorList>
    </citation>
    <scope>NUCLEOTIDE SEQUENCE [LARGE SCALE GENOMIC DNA]</scope>
    <source>
        <strain evidence="2">UAMH 139</strain>
    </source>
</reference>
<dbReference type="EMBL" id="LDEV01000395">
    <property type="protein sequence ID" value="KLJ13341.1"/>
    <property type="molecule type" value="Genomic_DNA"/>
</dbReference>
<comment type="caution">
    <text evidence="1">The sequence shown here is derived from an EMBL/GenBank/DDBJ whole genome shotgun (WGS) entry which is preliminary data.</text>
</comment>
<evidence type="ECO:0000313" key="2">
    <source>
        <dbReference type="Proteomes" id="UP000053573"/>
    </source>
</evidence>